<comment type="subcellular location">
    <subcellularLocation>
        <location evidence="12">Cell inner membrane</location>
        <topology evidence="12">Multi-pass membrane protein</topology>
    </subcellularLocation>
    <subcellularLocation>
        <location evidence="2">Membrane</location>
        <topology evidence="2">Multi-pass membrane protein</topology>
    </subcellularLocation>
</comment>
<dbReference type="PANTHER" id="PTHR11048:SF28">
    <property type="entry name" value="4-HYDROXYBENZOATE POLYPRENYLTRANSFERASE, MITOCHONDRIAL"/>
    <property type="match status" value="1"/>
</dbReference>
<evidence type="ECO:0000256" key="9">
    <source>
        <dbReference type="ARBA" id="ARBA00022842"/>
    </source>
</evidence>
<accession>A0A9E4N0Q1</accession>
<dbReference type="PANTHER" id="PTHR11048">
    <property type="entry name" value="PRENYLTRANSFERASES"/>
    <property type="match status" value="1"/>
</dbReference>
<reference evidence="14" key="1">
    <citation type="journal article" date="2021" name="Proc. Natl. Acad. Sci. U.S.A.">
        <title>Global biogeography of chemosynthetic symbionts reveals both localized and globally distributed symbiont groups. .</title>
        <authorList>
            <person name="Osvatic J.T."/>
            <person name="Wilkins L.G.E."/>
            <person name="Leibrecht L."/>
            <person name="Leray M."/>
            <person name="Zauner S."/>
            <person name="Polzin J."/>
            <person name="Camacho Y."/>
            <person name="Gros O."/>
            <person name="van Gils J.A."/>
            <person name="Eisen J.A."/>
            <person name="Petersen J.M."/>
            <person name="Yuen B."/>
        </authorList>
    </citation>
    <scope>NUCLEOTIDE SEQUENCE</scope>
    <source>
        <strain evidence="14">MAGL173</strain>
    </source>
</reference>
<evidence type="ECO:0000256" key="13">
    <source>
        <dbReference type="NCBIfam" id="TIGR01474"/>
    </source>
</evidence>
<evidence type="ECO:0000256" key="3">
    <source>
        <dbReference type="ARBA" id="ARBA00005985"/>
    </source>
</evidence>
<feature type="transmembrane region" description="Helical" evidence="12">
    <location>
        <begin position="57"/>
        <end position="77"/>
    </location>
</feature>
<comment type="pathway">
    <text evidence="12">Cofactor biosynthesis; ubiquinone biosynthesis.</text>
</comment>
<comment type="function">
    <text evidence="12">Catalyzes the prenylation of para-hydroxybenzoate (PHB) with an all-trans polyprenyl group. Mediates the second step in the final reaction sequence of ubiquinone-8 (UQ-8) biosynthesis, which is the condensation of the polyisoprenoid side chain with PHB, generating the first membrane-bound Q intermediate 3-octaprenyl-4-hydroxybenzoate.</text>
</comment>
<feature type="transmembrane region" description="Helical" evidence="12">
    <location>
        <begin position="30"/>
        <end position="51"/>
    </location>
</feature>
<evidence type="ECO:0000313" key="14">
    <source>
        <dbReference type="EMBL" id="MCG7940817.1"/>
    </source>
</evidence>
<keyword evidence="4 12" id="KW-1003">Cell membrane</keyword>
<dbReference type="AlphaFoldDB" id="A0A9E4N0Q1"/>
<dbReference type="Gene3D" id="1.20.120.1780">
    <property type="entry name" value="UbiA prenyltransferase"/>
    <property type="match status" value="1"/>
</dbReference>
<evidence type="ECO:0000256" key="10">
    <source>
        <dbReference type="ARBA" id="ARBA00022989"/>
    </source>
</evidence>
<feature type="transmembrane region" description="Helical" evidence="12">
    <location>
        <begin position="178"/>
        <end position="201"/>
    </location>
</feature>
<dbReference type="HAMAP" id="MF_01635">
    <property type="entry name" value="UbiA"/>
    <property type="match status" value="1"/>
</dbReference>
<keyword evidence="6 12" id="KW-0808">Transferase</keyword>
<evidence type="ECO:0000313" key="15">
    <source>
        <dbReference type="Proteomes" id="UP000886687"/>
    </source>
</evidence>
<evidence type="ECO:0000256" key="2">
    <source>
        <dbReference type="ARBA" id="ARBA00004141"/>
    </source>
</evidence>
<comment type="catalytic activity">
    <reaction evidence="12">
        <text>all-trans-octaprenyl diphosphate + 4-hydroxybenzoate = 4-hydroxy-3-(all-trans-octaprenyl)benzoate + diphosphate</text>
        <dbReference type="Rhea" id="RHEA:27782"/>
        <dbReference type="ChEBI" id="CHEBI:1617"/>
        <dbReference type="ChEBI" id="CHEBI:17879"/>
        <dbReference type="ChEBI" id="CHEBI:33019"/>
        <dbReference type="ChEBI" id="CHEBI:57711"/>
        <dbReference type="EC" id="2.5.1.39"/>
    </reaction>
</comment>
<dbReference type="InterPro" id="IPR044878">
    <property type="entry name" value="UbiA_sf"/>
</dbReference>
<keyword evidence="7 12" id="KW-0831">Ubiquinone biosynthesis</keyword>
<evidence type="ECO:0000256" key="11">
    <source>
        <dbReference type="ARBA" id="ARBA00023136"/>
    </source>
</evidence>
<evidence type="ECO:0000256" key="5">
    <source>
        <dbReference type="ARBA" id="ARBA00022519"/>
    </source>
</evidence>
<dbReference type="PROSITE" id="PS00943">
    <property type="entry name" value="UBIA"/>
    <property type="match status" value="1"/>
</dbReference>
<sequence length="300" mass="33395">MSGEANMGLPPVQSVGWGERLRRYALLVRLHRPIGILLLLWPTLWSLWIAADGVPPWGMVLVFTLGVAIMRSAGCAINDYADRDFDGHVARTEDRPIASGLVQPREAIGVFLVLSLIAATLLIFLNWPTRYLSLVALGLTALYPFMKRYTYLPQVVLGAAFGWAVPMVFMALTESLPLITWVIFLSTLIWALIYDTQYAMVDREDDLKIGVKSTAILFGRHDNLIVGLLQGVMIGLLILIGLMSDRGLLYFLGIAAAAMLFLYQQWLTRDRNPKACFEAFLNNNRFGLVVFGGLVLDYAV</sequence>
<dbReference type="FunFam" id="1.20.120.1780:FF:000001">
    <property type="entry name" value="4-hydroxybenzoate octaprenyltransferase"/>
    <property type="match status" value="1"/>
</dbReference>
<feature type="transmembrane region" description="Helical" evidence="12">
    <location>
        <begin position="222"/>
        <end position="242"/>
    </location>
</feature>
<dbReference type="InterPro" id="IPR039653">
    <property type="entry name" value="Prenyltransferase"/>
</dbReference>
<dbReference type="InterPro" id="IPR000537">
    <property type="entry name" value="UbiA_prenyltransferase"/>
</dbReference>
<comment type="cofactor">
    <cofactor evidence="1 12">
        <name>Mg(2+)</name>
        <dbReference type="ChEBI" id="CHEBI:18420"/>
    </cofactor>
</comment>
<evidence type="ECO:0000256" key="1">
    <source>
        <dbReference type="ARBA" id="ARBA00001946"/>
    </source>
</evidence>
<dbReference type="InterPro" id="IPR030470">
    <property type="entry name" value="UbiA_prenylTrfase_CS"/>
</dbReference>
<dbReference type="GO" id="GO:0006744">
    <property type="term" value="P:ubiquinone biosynthetic process"/>
    <property type="evidence" value="ECO:0007669"/>
    <property type="project" value="UniProtKB-UniRule"/>
</dbReference>
<keyword evidence="10 12" id="KW-1133">Transmembrane helix</keyword>
<evidence type="ECO:0000256" key="12">
    <source>
        <dbReference type="HAMAP-Rule" id="MF_01635"/>
    </source>
</evidence>
<dbReference type="CDD" id="cd13959">
    <property type="entry name" value="PT_UbiA_COQ2"/>
    <property type="match status" value="1"/>
</dbReference>
<dbReference type="EC" id="2.5.1.39" evidence="12 13"/>
<comment type="caution">
    <text evidence="14">The sequence shown here is derived from an EMBL/GenBank/DDBJ whole genome shotgun (WGS) entry which is preliminary data.</text>
</comment>
<evidence type="ECO:0000256" key="4">
    <source>
        <dbReference type="ARBA" id="ARBA00022475"/>
    </source>
</evidence>
<dbReference type="NCBIfam" id="TIGR01474">
    <property type="entry name" value="ubiA_proteo"/>
    <property type="match status" value="1"/>
</dbReference>
<organism evidence="14 15">
    <name type="scientific">Candidatus Thiodiazotropha lotti</name>
    <dbReference type="NCBI Taxonomy" id="2792787"/>
    <lineage>
        <taxon>Bacteria</taxon>
        <taxon>Pseudomonadati</taxon>
        <taxon>Pseudomonadota</taxon>
        <taxon>Gammaproteobacteria</taxon>
        <taxon>Chromatiales</taxon>
        <taxon>Sedimenticolaceae</taxon>
        <taxon>Candidatus Thiodiazotropha</taxon>
    </lineage>
</organism>
<dbReference type="GO" id="GO:0008412">
    <property type="term" value="F:4-hydroxybenzoate polyprenyltransferase activity"/>
    <property type="evidence" value="ECO:0007669"/>
    <property type="project" value="UniProtKB-UniRule"/>
</dbReference>
<comment type="similarity">
    <text evidence="3 12">Belongs to the UbiA prenyltransferase family.</text>
</comment>
<evidence type="ECO:0000256" key="7">
    <source>
        <dbReference type="ARBA" id="ARBA00022688"/>
    </source>
</evidence>
<proteinExistence type="inferred from homology"/>
<feature type="transmembrane region" description="Helical" evidence="12">
    <location>
        <begin position="107"/>
        <end position="125"/>
    </location>
</feature>
<dbReference type="EMBL" id="JAEPDI010000015">
    <property type="protein sequence ID" value="MCG7940817.1"/>
    <property type="molecule type" value="Genomic_DNA"/>
</dbReference>
<dbReference type="Pfam" id="PF01040">
    <property type="entry name" value="UbiA"/>
    <property type="match status" value="1"/>
</dbReference>
<gene>
    <name evidence="12 14" type="primary">ubiA</name>
    <name evidence="14" type="ORF">JAZ04_18430</name>
</gene>
<dbReference type="GO" id="GO:0005886">
    <property type="term" value="C:plasma membrane"/>
    <property type="evidence" value="ECO:0007669"/>
    <property type="project" value="UniProtKB-SubCell"/>
</dbReference>
<dbReference type="Proteomes" id="UP000886687">
    <property type="component" value="Unassembled WGS sequence"/>
</dbReference>
<name>A0A9E4N0Q1_9GAMM</name>
<feature type="transmembrane region" description="Helical" evidence="12">
    <location>
        <begin position="155"/>
        <end position="172"/>
    </location>
</feature>
<keyword evidence="11 12" id="KW-0472">Membrane</keyword>
<keyword evidence="9 12" id="KW-0460">Magnesium</keyword>
<dbReference type="FunFam" id="1.10.357.140:FF:000002">
    <property type="entry name" value="4-hydroxybenzoate octaprenyltransferase"/>
    <property type="match status" value="1"/>
</dbReference>
<evidence type="ECO:0000256" key="8">
    <source>
        <dbReference type="ARBA" id="ARBA00022692"/>
    </source>
</evidence>
<dbReference type="Gene3D" id="1.10.357.140">
    <property type="entry name" value="UbiA prenyltransferase"/>
    <property type="match status" value="1"/>
</dbReference>
<protein>
    <recommendedName>
        <fullName evidence="12 13">4-hydroxybenzoate octaprenyltransferase</fullName>
        <ecNumber evidence="12 13">2.5.1.39</ecNumber>
    </recommendedName>
    <alternativeName>
        <fullName evidence="12">4-HB polyprenyltransferase</fullName>
    </alternativeName>
</protein>
<feature type="transmembrane region" description="Helical" evidence="12">
    <location>
        <begin position="248"/>
        <end position="264"/>
    </location>
</feature>
<keyword evidence="8 12" id="KW-0812">Transmembrane</keyword>
<evidence type="ECO:0000256" key="6">
    <source>
        <dbReference type="ARBA" id="ARBA00022679"/>
    </source>
</evidence>
<dbReference type="InterPro" id="IPR006370">
    <property type="entry name" value="HB_polyprenyltransferase-like"/>
</dbReference>
<keyword evidence="5 12" id="KW-0997">Cell inner membrane</keyword>